<protein>
    <submittedName>
        <fullName evidence="1">Uncharacterized protein</fullName>
    </submittedName>
</protein>
<dbReference type="AlphaFoldDB" id="A0A2P1G808"/>
<gene>
    <name evidence="1" type="ORF">CplaMt_p019</name>
</gene>
<accession>A0A2P1G808</accession>
<evidence type="ECO:0000313" key="1">
    <source>
        <dbReference type="EMBL" id="AVM81098.1"/>
    </source>
</evidence>
<proteinExistence type="predicted"/>
<sequence>MILQTNKKPNLDVVINKSYVFLVGVQLNLEKKDI</sequence>
<geneLocation type="mitochondrion" evidence="1"/>
<reference evidence="1" key="1">
    <citation type="journal article" date="2018" name="BMC Genomics">
        <title>Comparative mitochondrial genomics of cryptophyte algae: gene shuffling and dynamic mobile genetic elements.</title>
        <authorList>
            <person name="Kim J.I."/>
            <person name="Yoon H.S."/>
            <person name="Yi G."/>
            <person name="Shin W."/>
            <person name="Archibald J.M."/>
        </authorList>
    </citation>
    <scope>NUCLEOTIDE SEQUENCE</scope>
    <source>
        <strain evidence="1">CCAP978/8</strain>
    </source>
</reference>
<name>A0A2P1G808_9CRYP</name>
<dbReference type="EMBL" id="MG680941">
    <property type="protein sequence ID" value="AVM81098.1"/>
    <property type="molecule type" value="Genomic_DNA"/>
</dbReference>
<keyword evidence="1" id="KW-0496">Mitochondrion</keyword>
<organism evidence="1">
    <name type="scientific">Chroomonas placoidea</name>
    <dbReference type="NCBI Taxonomy" id="173977"/>
    <lineage>
        <taxon>Eukaryota</taxon>
        <taxon>Cryptophyceae</taxon>
        <taxon>Pyrenomonadales</taxon>
        <taxon>Chroomonadaceae</taxon>
        <taxon>Chroomonas</taxon>
    </lineage>
</organism>